<reference evidence="4" key="1">
    <citation type="submission" date="2011-11" db="EMBL/GenBank/DDBJ databases">
        <title>Nucleotide Diversity and Divergence in the Loblolly Pine Gene Space.</title>
        <authorList>
            <person name="Neale D.B."/>
            <person name="Wegrzyn J.L."/>
            <person name="Lee J.M."/>
            <person name="Eckert A.J."/>
            <person name="Liechty J.D."/>
            <person name="Stevens K.A."/>
            <person name="Langley C.H."/>
        </authorList>
    </citation>
    <scope>NUCLEOTIDE SEQUENCE</scope>
    <source>
        <strain evidence="1">4761</strain>
        <strain evidence="3">4767</strain>
        <strain evidence="4">4768</strain>
        <strain evidence="2">4769</strain>
        <tissue evidence="4">Megagametophyte</tissue>
    </source>
</reference>
<accession>K7NM48</accession>
<evidence type="ECO:0000313" key="3">
    <source>
        <dbReference type="EMBL" id="AEX12080.1"/>
    </source>
</evidence>
<dbReference type="AlphaFoldDB" id="K7NM48"/>
<feature type="non-terminal residue" evidence="4">
    <location>
        <position position="108"/>
    </location>
</feature>
<organism evidence="4">
    <name type="scientific">Pinus taeda</name>
    <name type="common">Loblolly pine</name>
    <dbReference type="NCBI Taxonomy" id="3352"/>
    <lineage>
        <taxon>Eukaryota</taxon>
        <taxon>Viridiplantae</taxon>
        <taxon>Streptophyta</taxon>
        <taxon>Embryophyta</taxon>
        <taxon>Tracheophyta</taxon>
        <taxon>Spermatophyta</taxon>
        <taxon>Pinopsida</taxon>
        <taxon>Pinidae</taxon>
        <taxon>Conifers I</taxon>
        <taxon>Pinales</taxon>
        <taxon>Pinaceae</taxon>
        <taxon>Pinus</taxon>
        <taxon>Pinus subgen. Pinus</taxon>
    </lineage>
</organism>
<proteinExistence type="predicted"/>
<dbReference type="PANTHER" id="PTHR33879:SF3">
    <property type="entry name" value="17.6 KDA CLASS II HEAT SHOCK PROTEIN-RELATED"/>
    <property type="match status" value="1"/>
</dbReference>
<evidence type="ECO:0000313" key="2">
    <source>
        <dbReference type="EMBL" id="AEX12071.1"/>
    </source>
</evidence>
<evidence type="ECO:0000313" key="4">
    <source>
        <dbReference type="EMBL" id="AEX12081.1"/>
    </source>
</evidence>
<dbReference type="EMBL" id="JQ018726">
    <property type="protein sequence ID" value="AEX12081.1"/>
    <property type="molecule type" value="Genomic_DNA"/>
</dbReference>
<dbReference type="EMBL" id="JQ018715">
    <property type="protein sequence ID" value="AEX12070.1"/>
    <property type="molecule type" value="Genomic_DNA"/>
</dbReference>
<dbReference type="EMBL" id="JQ018725">
    <property type="protein sequence ID" value="AEX12080.1"/>
    <property type="molecule type" value="Genomic_DNA"/>
</dbReference>
<evidence type="ECO:0000313" key="1">
    <source>
        <dbReference type="EMBL" id="AEX12070.1"/>
    </source>
</evidence>
<sequence length="108" mass="12105">MAEPETFGPRLKKLKRMPHIFSQVLELPFPSDFPVNSEETETAFRFVIKDPEMVIDGTVKAEVLRIVPGAKKVVLRGVSRTGSALSELETWRFRLPPCTNPDATSASY</sequence>
<name>K7NM48_PINTA</name>
<gene>
    <name evidence="4" type="ORF">0_3499_01</name>
</gene>
<dbReference type="EMBL" id="JQ018716">
    <property type="protein sequence ID" value="AEX12071.1"/>
    <property type="molecule type" value="Genomic_DNA"/>
</dbReference>
<protein>
    <submittedName>
        <fullName evidence="4">Uncharacterized protein</fullName>
    </submittedName>
</protein>
<dbReference type="PANTHER" id="PTHR33879">
    <property type="entry name" value="17.6 KDA CLASS II HEAT SHOCK PROTEIN-RELATED"/>
    <property type="match status" value="1"/>
</dbReference>